<dbReference type="PANTHER" id="PTHR42798:SF7">
    <property type="entry name" value="ALPHA-D-RIBOSE 1-METHYLPHOSPHONATE 5-TRIPHOSPHATE SYNTHASE SUBUNIT PHNL"/>
    <property type="match status" value="1"/>
</dbReference>
<evidence type="ECO:0000256" key="1">
    <source>
        <dbReference type="ARBA" id="ARBA00005417"/>
    </source>
</evidence>
<dbReference type="SUPFAM" id="SSF52540">
    <property type="entry name" value="P-loop containing nucleoside triphosphate hydrolases"/>
    <property type="match status" value="1"/>
</dbReference>
<evidence type="ECO:0000313" key="8">
    <source>
        <dbReference type="Proteomes" id="UP001596020"/>
    </source>
</evidence>
<dbReference type="PROSITE" id="PS00211">
    <property type="entry name" value="ABC_TRANSPORTER_1"/>
    <property type="match status" value="1"/>
</dbReference>
<protein>
    <submittedName>
        <fullName evidence="7">ABC transporter ATP-binding protein</fullName>
    </submittedName>
</protein>
<evidence type="ECO:0000256" key="5">
    <source>
        <dbReference type="ARBA" id="ARBA00022967"/>
    </source>
</evidence>
<dbReference type="CDD" id="cd03255">
    <property type="entry name" value="ABC_MJ0796_LolCDE_FtsE"/>
    <property type="match status" value="1"/>
</dbReference>
<dbReference type="RefSeq" id="WP_380078692.1">
    <property type="nucleotide sequence ID" value="NZ_JBHSGO010000167.1"/>
</dbReference>
<dbReference type="GO" id="GO:0005524">
    <property type="term" value="F:ATP binding"/>
    <property type="evidence" value="ECO:0007669"/>
    <property type="project" value="UniProtKB-KW"/>
</dbReference>
<evidence type="ECO:0000256" key="2">
    <source>
        <dbReference type="ARBA" id="ARBA00022448"/>
    </source>
</evidence>
<dbReference type="InterPro" id="IPR027417">
    <property type="entry name" value="P-loop_NTPase"/>
</dbReference>
<keyword evidence="2" id="KW-0813">Transport</keyword>
<name>A0ABV9K786_9PORP</name>
<dbReference type="SMART" id="SM00382">
    <property type="entry name" value="AAA"/>
    <property type="match status" value="1"/>
</dbReference>
<evidence type="ECO:0000256" key="4">
    <source>
        <dbReference type="ARBA" id="ARBA00022840"/>
    </source>
</evidence>
<dbReference type="Gene3D" id="3.40.50.300">
    <property type="entry name" value="P-loop containing nucleotide triphosphate hydrolases"/>
    <property type="match status" value="1"/>
</dbReference>
<sequence>MERNLVLKAEHIYKSFDTLEVLKGIDLEVYEAEIVSIVGASGSGKTTLLQILGLLDQPRKGARLIIGGKDVSTLSKNKQAEVRNKDLGFVFQAHQLLPEFTALENVAMPALIQGIKKDVALGEAKRLLKILNLEQRSDHKPNEMSGGERQRVAVARALINKPKIVLADEPSGSLDSKNKEELHQLFFDLRKEMGQSFLIVTHDESLAERCDRMITLSDGVVKAISQRKECE</sequence>
<proteinExistence type="inferred from homology"/>
<evidence type="ECO:0000256" key="3">
    <source>
        <dbReference type="ARBA" id="ARBA00022741"/>
    </source>
</evidence>
<keyword evidence="4 7" id="KW-0067">ATP-binding</keyword>
<dbReference type="Proteomes" id="UP001596020">
    <property type="component" value="Unassembled WGS sequence"/>
</dbReference>
<dbReference type="PANTHER" id="PTHR42798">
    <property type="entry name" value="LIPOPROTEIN-RELEASING SYSTEM ATP-BINDING PROTEIN LOLD"/>
    <property type="match status" value="1"/>
</dbReference>
<gene>
    <name evidence="7" type="ORF">ACFO3G_05365</name>
</gene>
<keyword evidence="3" id="KW-0547">Nucleotide-binding</keyword>
<feature type="domain" description="ABC transporter" evidence="6">
    <location>
        <begin position="7"/>
        <end position="231"/>
    </location>
</feature>
<comment type="caution">
    <text evidence="7">The sequence shown here is derived from an EMBL/GenBank/DDBJ whole genome shotgun (WGS) entry which is preliminary data.</text>
</comment>
<dbReference type="InterPro" id="IPR017871">
    <property type="entry name" value="ABC_transporter-like_CS"/>
</dbReference>
<dbReference type="Pfam" id="PF00005">
    <property type="entry name" value="ABC_tran"/>
    <property type="match status" value="1"/>
</dbReference>
<dbReference type="EMBL" id="JBHSGO010000167">
    <property type="protein sequence ID" value="MFC4666027.1"/>
    <property type="molecule type" value="Genomic_DNA"/>
</dbReference>
<reference evidence="8" key="1">
    <citation type="journal article" date="2019" name="Int. J. Syst. Evol. Microbiol.">
        <title>The Global Catalogue of Microorganisms (GCM) 10K type strain sequencing project: providing services to taxonomists for standard genome sequencing and annotation.</title>
        <authorList>
            <consortium name="The Broad Institute Genomics Platform"/>
            <consortium name="The Broad Institute Genome Sequencing Center for Infectious Disease"/>
            <person name="Wu L."/>
            <person name="Ma J."/>
        </authorList>
    </citation>
    <scope>NUCLEOTIDE SEQUENCE [LARGE SCALE GENOMIC DNA]</scope>
    <source>
        <strain evidence="8">CGMCC 4.7357</strain>
    </source>
</reference>
<accession>A0ABV9K786</accession>
<organism evidence="7 8">
    <name type="scientific">Falsiporphyromonas endometrii</name>
    <dbReference type="NCBI Taxonomy" id="1387297"/>
    <lineage>
        <taxon>Bacteria</taxon>
        <taxon>Pseudomonadati</taxon>
        <taxon>Bacteroidota</taxon>
        <taxon>Bacteroidia</taxon>
        <taxon>Bacteroidales</taxon>
        <taxon>Porphyromonadaceae</taxon>
        <taxon>Falsiporphyromonas</taxon>
    </lineage>
</organism>
<dbReference type="InterPro" id="IPR003593">
    <property type="entry name" value="AAA+_ATPase"/>
</dbReference>
<dbReference type="InterPro" id="IPR003439">
    <property type="entry name" value="ABC_transporter-like_ATP-bd"/>
</dbReference>
<keyword evidence="5" id="KW-1278">Translocase</keyword>
<dbReference type="InterPro" id="IPR017911">
    <property type="entry name" value="MacB-like_ATP-bd"/>
</dbReference>
<comment type="similarity">
    <text evidence="1">Belongs to the ABC transporter superfamily.</text>
</comment>
<evidence type="ECO:0000259" key="6">
    <source>
        <dbReference type="PROSITE" id="PS50893"/>
    </source>
</evidence>
<dbReference type="PROSITE" id="PS50893">
    <property type="entry name" value="ABC_TRANSPORTER_2"/>
    <property type="match status" value="1"/>
</dbReference>
<keyword evidence="8" id="KW-1185">Reference proteome</keyword>
<evidence type="ECO:0000313" key="7">
    <source>
        <dbReference type="EMBL" id="MFC4666027.1"/>
    </source>
</evidence>